<sequence>MSSSLSFVTKEQAIASKVYQPDTFHVFRKLPPEIQQMIWEFAAREERHVSIRIVEEKKSAAETNSTDGTDIDFFRFRSVNAFPQMMHVCNQARFIAMKHYKLTYEVEKQFPDLAHQPYAAGQIYVNPASEVLCPIPRWKALPQQLFVEIMRDLKVEEIALSDYSFVQSHRGISDSWGGYQDSSTGVTVQPGVLNWMTEHIRVITLWTQSKIVIPSEALELIDYKTRVPPIEMPNYQVQCSNKSLECMSLSVDELKKAQNDQKTANKEADKQGTNRERLSLCPPWLYETGDTWNPPKIKHMWHMSKDLKPGYLSNVVTDFVGGHVSDFLRCIRGPCARK</sequence>
<protein>
    <recommendedName>
        <fullName evidence="1">2EXR domain-containing protein</fullName>
    </recommendedName>
</protein>
<proteinExistence type="predicted"/>
<keyword evidence="3" id="KW-1185">Reference proteome</keyword>
<dbReference type="Proteomes" id="UP000322873">
    <property type="component" value="Unassembled WGS sequence"/>
</dbReference>
<reference evidence="2 3" key="1">
    <citation type="submission" date="2019-06" db="EMBL/GenBank/DDBJ databases">
        <title>Genome Sequence of the Brown Rot Fungal Pathogen Monilinia fructicola.</title>
        <authorList>
            <person name="De Miccolis Angelini R.M."/>
            <person name="Landi L."/>
            <person name="Abate D."/>
            <person name="Pollastro S."/>
            <person name="Romanazzi G."/>
            <person name="Faretra F."/>
        </authorList>
    </citation>
    <scope>NUCLEOTIDE SEQUENCE [LARGE SCALE GENOMIC DNA]</scope>
    <source>
        <strain evidence="2 3">Mfrc123</strain>
    </source>
</reference>
<comment type="caution">
    <text evidence="2">The sequence shown here is derived from an EMBL/GenBank/DDBJ whole genome shotgun (WGS) entry which is preliminary data.</text>
</comment>
<gene>
    <name evidence="2" type="ORF">EYC84_011099</name>
</gene>
<evidence type="ECO:0000259" key="1">
    <source>
        <dbReference type="Pfam" id="PF20150"/>
    </source>
</evidence>
<dbReference type="PANTHER" id="PTHR35910:SF6">
    <property type="entry name" value="2EXR DOMAIN-CONTAINING PROTEIN"/>
    <property type="match status" value="1"/>
</dbReference>
<dbReference type="PANTHER" id="PTHR35910">
    <property type="entry name" value="2EXR DOMAIN-CONTAINING PROTEIN"/>
    <property type="match status" value="1"/>
</dbReference>
<dbReference type="AlphaFoldDB" id="A0A5M9JAM8"/>
<dbReference type="EMBL" id="VICG01000014">
    <property type="protein sequence ID" value="KAA8565393.1"/>
    <property type="molecule type" value="Genomic_DNA"/>
</dbReference>
<name>A0A5M9JAM8_MONFR</name>
<dbReference type="Pfam" id="PF20150">
    <property type="entry name" value="2EXR"/>
    <property type="match status" value="1"/>
</dbReference>
<dbReference type="VEuPathDB" id="FungiDB:MFRU_071g00180"/>
<evidence type="ECO:0000313" key="2">
    <source>
        <dbReference type="EMBL" id="KAA8565393.1"/>
    </source>
</evidence>
<dbReference type="InterPro" id="IPR045518">
    <property type="entry name" value="2EXR"/>
</dbReference>
<dbReference type="OrthoDB" id="3473305at2759"/>
<evidence type="ECO:0000313" key="3">
    <source>
        <dbReference type="Proteomes" id="UP000322873"/>
    </source>
</evidence>
<organism evidence="2 3">
    <name type="scientific">Monilinia fructicola</name>
    <name type="common">Brown rot fungus</name>
    <name type="synonym">Ciboria fructicola</name>
    <dbReference type="NCBI Taxonomy" id="38448"/>
    <lineage>
        <taxon>Eukaryota</taxon>
        <taxon>Fungi</taxon>
        <taxon>Dikarya</taxon>
        <taxon>Ascomycota</taxon>
        <taxon>Pezizomycotina</taxon>
        <taxon>Leotiomycetes</taxon>
        <taxon>Helotiales</taxon>
        <taxon>Sclerotiniaceae</taxon>
        <taxon>Monilinia</taxon>
    </lineage>
</organism>
<feature type="domain" description="2EXR" evidence="1">
    <location>
        <begin position="24"/>
        <end position="132"/>
    </location>
</feature>
<accession>A0A5M9JAM8</accession>